<evidence type="ECO:0000313" key="2">
    <source>
        <dbReference type="EMBL" id="KAJ2901026.1"/>
    </source>
</evidence>
<evidence type="ECO:0000256" key="1">
    <source>
        <dbReference type="SAM" id="MobiDB-lite"/>
    </source>
</evidence>
<dbReference type="Proteomes" id="UP001201980">
    <property type="component" value="Unassembled WGS sequence"/>
</dbReference>
<gene>
    <name evidence="2" type="ORF">MKZ38_002152</name>
</gene>
<dbReference type="AlphaFoldDB" id="A0AAD5RW85"/>
<evidence type="ECO:0000313" key="3">
    <source>
        <dbReference type="Proteomes" id="UP001201980"/>
    </source>
</evidence>
<proteinExistence type="predicted"/>
<name>A0AAD5RW85_9PEZI</name>
<reference evidence="2" key="1">
    <citation type="submission" date="2022-07" db="EMBL/GenBank/DDBJ databases">
        <title>Draft genome sequence of Zalerion maritima ATCC 34329, a (micro)plastics degrading marine fungus.</title>
        <authorList>
            <person name="Paco A."/>
            <person name="Goncalves M.F.M."/>
            <person name="Rocha-Santos T.A.P."/>
            <person name="Alves A."/>
        </authorList>
    </citation>
    <scope>NUCLEOTIDE SEQUENCE</scope>
    <source>
        <strain evidence="2">ATCC 34329</strain>
    </source>
</reference>
<comment type="caution">
    <text evidence="2">The sequence shown here is derived from an EMBL/GenBank/DDBJ whole genome shotgun (WGS) entry which is preliminary data.</text>
</comment>
<dbReference type="EMBL" id="JAKWBI020000162">
    <property type="protein sequence ID" value="KAJ2901026.1"/>
    <property type="molecule type" value="Genomic_DNA"/>
</dbReference>
<feature type="compositionally biased region" description="Polar residues" evidence="1">
    <location>
        <begin position="48"/>
        <end position="61"/>
    </location>
</feature>
<feature type="region of interest" description="Disordered" evidence="1">
    <location>
        <begin position="48"/>
        <end position="76"/>
    </location>
</feature>
<keyword evidence="3" id="KW-1185">Reference proteome</keyword>
<sequence length="284" mass="31854">MTVSGAASRLAAADSLTLRMALRADYYRGKALARPTYGGRITKYTAKNQNALRLNTRSRQPTPIPSKAPTRGRGLTQSKHVPELLLKQKCGDELYRDDRDVCLGNKLISVLDSLASQQRQEIARASLPEQDATLIMTIGSHLSPAFAMMWPPTSAVTASLRSRPHDERVDKSVESNHIDTNKTIGFILEYIYSYGKIRITRKSRRTTKIRLQRGGGKKMHEQFSSISDSHVKAGGSWRRAFDTRQTTARPSTFDEFTSAKNPPVLRLTNSPNHLIFGTWHQVYI</sequence>
<accession>A0AAD5RW85</accession>
<protein>
    <submittedName>
        <fullName evidence="2">Uncharacterized protein</fullName>
    </submittedName>
</protein>
<organism evidence="2 3">
    <name type="scientific">Zalerion maritima</name>
    <dbReference type="NCBI Taxonomy" id="339359"/>
    <lineage>
        <taxon>Eukaryota</taxon>
        <taxon>Fungi</taxon>
        <taxon>Dikarya</taxon>
        <taxon>Ascomycota</taxon>
        <taxon>Pezizomycotina</taxon>
        <taxon>Sordariomycetes</taxon>
        <taxon>Lulworthiomycetidae</taxon>
        <taxon>Lulworthiales</taxon>
        <taxon>Lulworthiaceae</taxon>
        <taxon>Zalerion</taxon>
    </lineage>
</organism>